<feature type="non-terminal residue" evidence="1">
    <location>
        <position position="81"/>
    </location>
</feature>
<evidence type="ECO:0000313" key="1">
    <source>
        <dbReference type="EMBL" id="GMS81517.1"/>
    </source>
</evidence>
<name>A0AAV5SFP3_9BILA</name>
<keyword evidence="2" id="KW-1185">Reference proteome</keyword>
<sequence length="81" mass="9255">EFKMGQLTPRLERELEGICNLLSPFLQYTLKISTETTVATELFLVADELGEHLNKIINDESQGVVDVAKSMKDDLNRRMEK</sequence>
<proteinExistence type="predicted"/>
<dbReference type="AlphaFoldDB" id="A0AAV5SFP3"/>
<comment type="caution">
    <text evidence="1">The sequence shown here is derived from an EMBL/GenBank/DDBJ whole genome shotgun (WGS) entry which is preliminary data.</text>
</comment>
<organism evidence="1 2">
    <name type="scientific">Pristionchus entomophagus</name>
    <dbReference type="NCBI Taxonomy" id="358040"/>
    <lineage>
        <taxon>Eukaryota</taxon>
        <taxon>Metazoa</taxon>
        <taxon>Ecdysozoa</taxon>
        <taxon>Nematoda</taxon>
        <taxon>Chromadorea</taxon>
        <taxon>Rhabditida</taxon>
        <taxon>Rhabditina</taxon>
        <taxon>Diplogasteromorpha</taxon>
        <taxon>Diplogasteroidea</taxon>
        <taxon>Neodiplogasteridae</taxon>
        <taxon>Pristionchus</taxon>
    </lineage>
</organism>
<feature type="non-terminal residue" evidence="1">
    <location>
        <position position="1"/>
    </location>
</feature>
<protein>
    <submittedName>
        <fullName evidence="1">Uncharacterized protein</fullName>
    </submittedName>
</protein>
<gene>
    <name evidence="1" type="ORF">PENTCL1PPCAC_3692</name>
</gene>
<dbReference type="Proteomes" id="UP001432027">
    <property type="component" value="Unassembled WGS sequence"/>
</dbReference>
<reference evidence="1" key="1">
    <citation type="submission" date="2023-10" db="EMBL/GenBank/DDBJ databases">
        <title>Genome assembly of Pristionchus species.</title>
        <authorList>
            <person name="Yoshida K."/>
            <person name="Sommer R.J."/>
        </authorList>
    </citation>
    <scope>NUCLEOTIDE SEQUENCE</scope>
    <source>
        <strain evidence="1">RS0144</strain>
    </source>
</reference>
<evidence type="ECO:0000313" key="2">
    <source>
        <dbReference type="Proteomes" id="UP001432027"/>
    </source>
</evidence>
<accession>A0AAV5SFP3</accession>
<dbReference type="EMBL" id="BTSX01000001">
    <property type="protein sequence ID" value="GMS81517.1"/>
    <property type="molecule type" value="Genomic_DNA"/>
</dbReference>